<dbReference type="EMBL" id="BMGP01000002">
    <property type="protein sequence ID" value="GGF23235.1"/>
    <property type="molecule type" value="Genomic_DNA"/>
</dbReference>
<sequence length="52" mass="5747">MNEAGMCVGNIARVGPHYRVFHTADTHGAAFDFPSLRLAAGYFNEYDATRDL</sequence>
<proteinExistence type="predicted"/>
<dbReference type="AlphaFoldDB" id="A0A917B5F2"/>
<accession>A0A917B5F2</accession>
<evidence type="ECO:0000313" key="2">
    <source>
        <dbReference type="Proteomes" id="UP000598775"/>
    </source>
</evidence>
<evidence type="ECO:0000313" key="1">
    <source>
        <dbReference type="EMBL" id="GGF23235.1"/>
    </source>
</evidence>
<protein>
    <submittedName>
        <fullName evidence="1">Uncharacterized protein</fullName>
    </submittedName>
</protein>
<keyword evidence="2" id="KW-1185">Reference proteome</keyword>
<reference evidence="1 2" key="1">
    <citation type="journal article" date="2014" name="Int. J. Syst. Evol. Microbiol.">
        <title>Complete genome sequence of Corynebacterium casei LMG S-19264T (=DSM 44701T), isolated from a smear-ripened cheese.</title>
        <authorList>
            <consortium name="US DOE Joint Genome Institute (JGI-PGF)"/>
            <person name="Walter F."/>
            <person name="Albersmeier A."/>
            <person name="Kalinowski J."/>
            <person name="Ruckert C."/>
        </authorList>
    </citation>
    <scope>NUCLEOTIDE SEQUENCE [LARGE SCALE GENOMIC DNA]</scope>
    <source>
        <strain evidence="1 2">CGMCC 1.12976</strain>
    </source>
</reference>
<name>A0A917B5F2_9MICO</name>
<comment type="caution">
    <text evidence="1">The sequence shown here is derived from an EMBL/GenBank/DDBJ whole genome shotgun (WGS) entry which is preliminary data.</text>
</comment>
<gene>
    <name evidence="1" type="ORF">GCM10011399_16050</name>
</gene>
<dbReference type="Proteomes" id="UP000598775">
    <property type="component" value="Unassembled WGS sequence"/>
</dbReference>
<organism evidence="1 2">
    <name type="scientific">Subtercola lobariae</name>
    <dbReference type="NCBI Taxonomy" id="1588641"/>
    <lineage>
        <taxon>Bacteria</taxon>
        <taxon>Bacillati</taxon>
        <taxon>Actinomycetota</taxon>
        <taxon>Actinomycetes</taxon>
        <taxon>Micrococcales</taxon>
        <taxon>Microbacteriaceae</taxon>
        <taxon>Subtercola</taxon>
    </lineage>
</organism>